<dbReference type="SUPFAM" id="SSF49764">
    <property type="entry name" value="HSP20-like chaperones"/>
    <property type="match status" value="1"/>
</dbReference>
<proteinExistence type="predicted"/>
<dbReference type="EMBL" id="CP119879">
    <property type="protein sequence ID" value="WFD35786.1"/>
    <property type="molecule type" value="Genomic_DNA"/>
</dbReference>
<reference evidence="1" key="1">
    <citation type="submission" date="2023-03" db="EMBL/GenBank/DDBJ databases">
        <title>Mating type loci evolution in Malassezia.</title>
        <authorList>
            <person name="Coelho M.A."/>
        </authorList>
    </citation>
    <scope>NUCLEOTIDE SEQUENCE</scope>
    <source>
        <strain evidence="1">CBS 11721</strain>
    </source>
</reference>
<organism evidence="1 2">
    <name type="scientific">Malassezia cuniculi</name>
    <dbReference type="NCBI Taxonomy" id="948313"/>
    <lineage>
        <taxon>Eukaryota</taxon>
        <taxon>Fungi</taxon>
        <taxon>Dikarya</taxon>
        <taxon>Basidiomycota</taxon>
        <taxon>Ustilaginomycotina</taxon>
        <taxon>Malasseziomycetes</taxon>
        <taxon>Malasseziales</taxon>
        <taxon>Malasseziaceae</taxon>
        <taxon>Malassezia</taxon>
    </lineage>
</organism>
<dbReference type="InterPro" id="IPR008978">
    <property type="entry name" value="HSP20-like_chaperone"/>
</dbReference>
<dbReference type="CDD" id="cd06464">
    <property type="entry name" value="ACD_sHsps-like"/>
    <property type="match status" value="1"/>
</dbReference>
<sequence>MGPLSVQSHLVMQNGQSLTEIVPADGQPDSEALGIKFSMLKSQREYVLKFYLPGFDLDGIALTTKGFNKRTLHLIANRWDADGSVQFDRRITFSADASLTSIRARFENQTLHVTIPRKLA</sequence>
<dbReference type="Gene3D" id="2.60.40.790">
    <property type="match status" value="1"/>
</dbReference>
<dbReference type="Proteomes" id="UP001219933">
    <property type="component" value="Chromosome 3"/>
</dbReference>
<evidence type="ECO:0000313" key="1">
    <source>
        <dbReference type="EMBL" id="WFD35786.1"/>
    </source>
</evidence>
<name>A0AAF0EWV0_9BASI</name>
<dbReference type="AlphaFoldDB" id="A0AAF0EWV0"/>
<protein>
    <recommendedName>
        <fullName evidence="3">SHSP domain-containing protein</fullName>
    </recommendedName>
</protein>
<evidence type="ECO:0000313" key="2">
    <source>
        <dbReference type="Proteomes" id="UP001219933"/>
    </source>
</evidence>
<keyword evidence="2" id="KW-1185">Reference proteome</keyword>
<accession>A0AAF0EWV0</accession>
<gene>
    <name evidence="1" type="ORF">MCUN1_002648</name>
</gene>
<evidence type="ECO:0008006" key="3">
    <source>
        <dbReference type="Google" id="ProtNLM"/>
    </source>
</evidence>